<dbReference type="Pfam" id="PF03836">
    <property type="entry name" value="RasGAP_C"/>
    <property type="match status" value="1"/>
</dbReference>
<feature type="compositionally biased region" description="Polar residues" evidence="2">
    <location>
        <begin position="34"/>
        <end position="47"/>
    </location>
</feature>
<dbReference type="InterPro" id="IPR008936">
    <property type="entry name" value="Rho_GTPase_activation_prot"/>
</dbReference>
<dbReference type="GO" id="GO:0005096">
    <property type="term" value="F:GTPase activator activity"/>
    <property type="evidence" value="ECO:0007669"/>
    <property type="project" value="TreeGrafter"/>
</dbReference>
<dbReference type="OMA" id="KGVLVHW"/>
<dbReference type="KEGG" id="pgu:PGUG_04690"/>
<dbReference type="Pfam" id="PF00307">
    <property type="entry name" value="CH"/>
    <property type="match status" value="1"/>
</dbReference>
<dbReference type="Gene3D" id="1.10.418.10">
    <property type="entry name" value="Calponin-like domain"/>
    <property type="match status" value="1"/>
</dbReference>
<accession>A5DN39</accession>
<dbReference type="GO" id="GO:1903479">
    <property type="term" value="P:mitotic actomyosin contractile ring assembly actin filament organization"/>
    <property type="evidence" value="ECO:0007669"/>
    <property type="project" value="TreeGrafter"/>
</dbReference>
<feature type="region of interest" description="Disordered" evidence="2">
    <location>
        <begin position="34"/>
        <end position="54"/>
    </location>
</feature>
<dbReference type="Gene3D" id="1.10.506.10">
    <property type="entry name" value="GTPase Activation - p120gap, domain 1"/>
    <property type="match status" value="1"/>
</dbReference>
<proteinExistence type="predicted"/>
<evidence type="ECO:0000259" key="3">
    <source>
        <dbReference type="PROSITE" id="PS50018"/>
    </source>
</evidence>
<dbReference type="InterPro" id="IPR001715">
    <property type="entry name" value="CH_dom"/>
</dbReference>
<dbReference type="Proteomes" id="UP000001997">
    <property type="component" value="Unassembled WGS sequence"/>
</dbReference>
<feature type="region of interest" description="Disordered" evidence="2">
    <location>
        <begin position="84"/>
        <end position="124"/>
    </location>
</feature>
<keyword evidence="6" id="KW-1185">Reference proteome</keyword>
<evidence type="ECO:0008006" key="7">
    <source>
        <dbReference type="Google" id="ProtNLM"/>
    </source>
</evidence>
<feature type="coiled-coil region" evidence="1">
    <location>
        <begin position="765"/>
        <end position="799"/>
    </location>
</feature>
<dbReference type="STRING" id="294746.A5DN39"/>
<dbReference type="SMART" id="SM00033">
    <property type="entry name" value="CH"/>
    <property type="match status" value="1"/>
</dbReference>
<feature type="region of interest" description="Disordered" evidence="2">
    <location>
        <begin position="274"/>
        <end position="340"/>
    </location>
</feature>
<dbReference type="eggNOG" id="KOG2128">
    <property type="taxonomic scope" value="Eukaryota"/>
</dbReference>
<dbReference type="CDD" id="cd21206">
    <property type="entry name" value="CH_IQGAP"/>
    <property type="match status" value="1"/>
</dbReference>
<feature type="compositionally biased region" description="Low complexity" evidence="2">
    <location>
        <begin position="274"/>
        <end position="287"/>
    </location>
</feature>
<dbReference type="InterPro" id="IPR001936">
    <property type="entry name" value="RasGAP_dom"/>
</dbReference>
<dbReference type="InterPro" id="IPR036872">
    <property type="entry name" value="CH_dom_sf"/>
</dbReference>
<dbReference type="PANTHER" id="PTHR14149:SF14">
    <property type="entry name" value="CALPONIN-HOMOLOGY (CH) DOMAIN-CONTAINING PROTEIN"/>
    <property type="match status" value="1"/>
</dbReference>
<dbReference type="PROSITE" id="PS50096">
    <property type="entry name" value="IQ"/>
    <property type="match status" value="4"/>
</dbReference>
<dbReference type="VEuPathDB" id="FungiDB:PGUG_04690"/>
<dbReference type="HOGENOM" id="CLU_000972_1_0_1"/>
<keyword evidence="1" id="KW-0175">Coiled coil</keyword>
<dbReference type="EMBL" id="CH408160">
    <property type="protein sequence ID" value="EDK40592.2"/>
    <property type="molecule type" value="Genomic_DNA"/>
</dbReference>
<organism evidence="5 6">
    <name type="scientific">Meyerozyma guilliermondii (strain ATCC 6260 / CBS 566 / DSM 6381 / JCM 1539 / NBRC 10279 / NRRL Y-324)</name>
    <name type="common">Yeast</name>
    <name type="synonym">Candida guilliermondii</name>
    <dbReference type="NCBI Taxonomy" id="294746"/>
    <lineage>
        <taxon>Eukaryota</taxon>
        <taxon>Fungi</taxon>
        <taxon>Dikarya</taxon>
        <taxon>Ascomycota</taxon>
        <taxon>Saccharomycotina</taxon>
        <taxon>Pichiomycetes</taxon>
        <taxon>Debaryomycetaceae</taxon>
        <taxon>Meyerozyma</taxon>
    </lineage>
</organism>
<feature type="domain" description="Calponin-homology (CH)" evidence="4">
    <location>
        <begin position="129"/>
        <end position="236"/>
    </location>
</feature>
<sequence length="1548" mass="177016">MALASFCSISVTPVAAMASPVKKIALRYLDNINETPSRPLQPSSKHNFTPRRNGEDLDILAKQLNVTPSKTDLIKNSYESPSATITSFKSSTSSNGSPRKYNLAAPESSPYLRSPTNSTEKSSPGYEYLCRISSIKVWLESVLGHKISQTPVELISYIRNGIHLAELANIILPTHQSVFKNDTRLQFKHTENINRFFDLLEYLDVPDLFRFELTDLYDAKNVPKVWYCLYAMSYMLHKADSQFPTIKNELGLLDFSPEDIRAANRSLVGSPLPNFSSADSVSSGNNSYMNRALGGSQTMKGMNSPTRSPTQSSVRSPTRSPVSRPISKKEPLPKTTPFSTKLTSLVNPFKEAPKLSFDSFTPPPSNDITVTSSQIRELQSYEPEIMKLQALALGAAFRYKMFVDRIMLKSYEEEFLHFVSIIRGNLSRRKTVHRHRDELILYKYDIIELQSLARTKLFKKENNHDLTVHDANMVSFQSIARGAITRNRTSQIMENLLSHESKLSTWQAHAKMMLVHSKAKVVIEHRHEIEPPITILQAACRRVLYERFTKNCVAANLSNESTIVQLQSVIRGAISRRTMAYKIKYVKRFKFPIIELQSIARGGNLRSKLCDGVLMALVDEHDVLSELYAISRGNAVRRKTQNRLVALHSFEDSAITPIQTIFRGVFARFKREILLDDLYSEVHSIIGLQAAIRGFKIRSNHRSMKKYYDRNVEQVVKAQAFIRSTFSRNAYKSLLNMRNPSLAVIRNFVHLLSNSDCDYQQEIELNDLQDLIVEKSKHNEDLESKIENLDVKLGLLDKNKISVEDFVKNKNKYKTFKPAAAANNNSLDKLSKNARTRIEVYQSLFYLLQTNPVYLMRLYRNMQDNAGSSKALDSLQNSVMLLFPIKNTSIKYHSREEFFLMRFITELMKVEVGACRNLSDLTKPQCCLWIDFLHNFNNHTYQRSHLKKLIGKHICRITEDDELNFESDPSQIYEDIVRKEVKVHGFSDRPSVLPAPSAIKEPDVSSQFVENLMSLRECVSEILSTLEAVVESVPLHIRIACKYAFDLVKINFPEKTNLQHLAVAGVIFYKHYVGSIIQNPENFGISVRDPFNPSLTNPRCENNMRHLNRVILQVFAMKPFTDNFLKPLNDYIASSEASVTFLISRIIDVRHMDTEYNLSDYDDIVSHERPKLTMKVSDMIMFEKLLTKNIDVVAPGNDDQLYSVMLRLDDLVNSADEFVELTEIGQVTLNLSPQTQETSVVDSKVTSLFAQVKRCLLYIIRVQEGSGLLELLISGIKPHHEQLFREIISQEQKENLQSKLNDKKRPYYKTSIGDLSCISYHDLKKMALEKILQLESMGHLRRSNSYQDLLNSMAVDIKTKDSQRVARSKQVDIAMKTVDKLTSKEKLLEKQLADYNSHIDKILADLQSRPKEKKLFNVIPIFSKQYFYHRELKKANRLPQFGSYKYTAKKLTDQKILVDFGGMISQYSSNMSKLDFMFSCHQTGKFTIEVASGSVTIPGAVSSVSLDELLDLQYYNSETMEMFDGAVVFDTQNLIGFIFRKFYDIKKE</sequence>
<dbReference type="Pfam" id="PF00616">
    <property type="entry name" value="RasGAP"/>
    <property type="match status" value="1"/>
</dbReference>
<dbReference type="SUPFAM" id="SSF48350">
    <property type="entry name" value="GTPase activation domain, GAP"/>
    <property type="match status" value="1"/>
</dbReference>
<dbReference type="PANTHER" id="PTHR14149">
    <property type="entry name" value="RAS GTPASE-ACTIVATING PROTEIN WITH IQ MOTIF"/>
    <property type="match status" value="1"/>
</dbReference>
<dbReference type="GeneID" id="5124760"/>
<dbReference type="PROSITE" id="PS50018">
    <property type="entry name" value="RAS_GTPASE_ACTIV_2"/>
    <property type="match status" value="1"/>
</dbReference>
<protein>
    <recommendedName>
        <fullName evidence="7">Ras-GAP domain-containing protein</fullName>
    </recommendedName>
</protein>
<reference evidence="5 6" key="1">
    <citation type="journal article" date="2009" name="Nature">
        <title>Evolution of pathogenicity and sexual reproduction in eight Candida genomes.</title>
        <authorList>
            <person name="Butler G."/>
            <person name="Rasmussen M.D."/>
            <person name="Lin M.F."/>
            <person name="Santos M.A."/>
            <person name="Sakthikumar S."/>
            <person name="Munro C.A."/>
            <person name="Rheinbay E."/>
            <person name="Grabherr M."/>
            <person name="Forche A."/>
            <person name="Reedy J.L."/>
            <person name="Agrafioti I."/>
            <person name="Arnaud M.B."/>
            <person name="Bates S."/>
            <person name="Brown A.J."/>
            <person name="Brunke S."/>
            <person name="Costanzo M.C."/>
            <person name="Fitzpatrick D.A."/>
            <person name="de Groot P.W."/>
            <person name="Harris D."/>
            <person name="Hoyer L.L."/>
            <person name="Hube B."/>
            <person name="Klis F.M."/>
            <person name="Kodira C."/>
            <person name="Lennard N."/>
            <person name="Logue M.E."/>
            <person name="Martin R."/>
            <person name="Neiman A.M."/>
            <person name="Nikolaou E."/>
            <person name="Quail M.A."/>
            <person name="Quinn J."/>
            <person name="Santos M.C."/>
            <person name="Schmitzberger F.F."/>
            <person name="Sherlock G."/>
            <person name="Shah P."/>
            <person name="Silverstein K.A."/>
            <person name="Skrzypek M.S."/>
            <person name="Soll D."/>
            <person name="Staggs R."/>
            <person name="Stansfield I."/>
            <person name="Stumpf M.P."/>
            <person name="Sudbery P.E."/>
            <person name="Srikantha T."/>
            <person name="Zeng Q."/>
            <person name="Berman J."/>
            <person name="Berriman M."/>
            <person name="Heitman J."/>
            <person name="Gow N.A."/>
            <person name="Lorenz M.C."/>
            <person name="Birren B.W."/>
            <person name="Kellis M."/>
            <person name="Cuomo C.A."/>
        </authorList>
    </citation>
    <scope>NUCLEOTIDE SEQUENCE [LARGE SCALE GENOMIC DNA]</scope>
    <source>
        <strain evidence="6">ATCC 6260 / CBS 566 / DSM 6381 / JCM 1539 / NBRC 10279 / NRRL Y-324</strain>
    </source>
</reference>
<dbReference type="InterPro" id="IPR000593">
    <property type="entry name" value="RasGAP_C"/>
</dbReference>
<dbReference type="RefSeq" id="XP_001482735.2">
    <property type="nucleotide sequence ID" value="XM_001482685.1"/>
</dbReference>
<evidence type="ECO:0000259" key="4">
    <source>
        <dbReference type="PROSITE" id="PS50021"/>
    </source>
</evidence>
<dbReference type="CDD" id="cd12206">
    <property type="entry name" value="RasGAP_IQGAP_related"/>
    <property type="match status" value="1"/>
</dbReference>
<feature type="domain" description="Ras-GAP" evidence="3">
    <location>
        <begin position="895"/>
        <end position="1116"/>
    </location>
</feature>
<dbReference type="OrthoDB" id="775356at2759"/>
<dbReference type="GO" id="GO:0005516">
    <property type="term" value="F:calmodulin binding"/>
    <property type="evidence" value="ECO:0007669"/>
    <property type="project" value="TreeGrafter"/>
</dbReference>
<evidence type="ECO:0000313" key="5">
    <source>
        <dbReference type="EMBL" id="EDK40592.2"/>
    </source>
</evidence>
<feature type="compositionally biased region" description="Low complexity" evidence="2">
    <location>
        <begin position="304"/>
        <end position="325"/>
    </location>
</feature>
<dbReference type="GO" id="GO:0051015">
    <property type="term" value="F:actin filament binding"/>
    <property type="evidence" value="ECO:0007669"/>
    <property type="project" value="TreeGrafter"/>
</dbReference>
<dbReference type="FunCoup" id="A5DN39">
    <property type="interactions" value="360"/>
</dbReference>
<dbReference type="InParanoid" id="A5DN39"/>
<dbReference type="InterPro" id="IPR000048">
    <property type="entry name" value="IQ_motif_EF-hand-BS"/>
</dbReference>
<dbReference type="PROSITE" id="PS50021">
    <property type="entry name" value="CH"/>
    <property type="match status" value="1"/>
</dbReference>
<dbReference type="GO" id="GO:0110085">
    <property type="term" value="C:mitotic actomyosin contractile ring"/>
    <property type="evidence" value="ECO:0007669"/>
    <property type="project" value="TreeGrafter"/>
</dbReference>
<feature type="compositionally biased region" description="Low complexity" evidence="2">
    <location>
        <begin position="84"/>
        <end position="97"/>
    </location>
</feature>
<evidence type="ECO:0000313" key="6">
    <source>
        <dbReference type="Proteomes" id="UP000001997"/>
    </source>
</evidence>
<dbReference type="SUPFAM" id="SSF143885">
    <property type="entry name" value="RGC domain-like"/>
    <property type="match status" value="1"/>
</dbReference>
<evidence type="ECO:0000256" key="1">
    <source>
        <dbReference type="SAM" id="Coils"/>
    </source>
</evidence>
<dbReference type="Pfam" id="PF00612">
    <property type="entry name" value="IQ"/>
    <property type="match status" value="1"/>
</dbReference>
<dbReference type="SUPFAM" id="SSF47576">
    <property type="entry name" value="Calponin-homology domain, CH-domain"/>
    <property type="match status" value="1"/>
</dbReference>
<name>A5DN39_PICGU</name>
<evidence type="ECO:0000256" key="2">
    <source>
        <dbReference type="SAM" id="MobiDB-lite"/>
    </source>
</evidence>
<gene>
    <name evidence="5" type="ORF">PGUG_04690</name>
</gene>